<dbReference type="EMBL" id="MUKV01000009">
    <property type="protein sequence ID" value="OQS41063.1"/>
    <property type="molecule type" value="Genomic_DNA"/>
</dbReference>
<proteinExistence type="predicted"/>
<reference evidence="1 2" key="1">
    <citation type="submission" date="2017-02" db="EMBL/GenBank/DDBJ databases">
        <title>Chromobacterium haemolyticum H5244.</title>
        <authorList>
            <person name="Gulvik C.A."/>
        </authorList>
    </citation>
    <scope>NUCLEOTIDE SEQUENCE [LARGE SCALE GENOMIC DNA]</scope>
    <source>
        <strain evidence="1 2">H5244</strain>
    </source>
</reference>
<name>A0A1W0D2A8_9NEIS</name>
<gene>
    <name evidence="1" type="ORF">B0T45_09565</name>
</gene>
<sequence>MNLDQAVLEDPVVEDIDAQIEKVLAMMSTQELQRLQAKLQQRYQLEYSETDAHPFNIKTIIKGREIRFSRGVSPASRAFMILHSLGHYIFICAAKRKNIKCYDYIYDLRGVQTALHYYETAGQGSGLDQPLPMTAQKRKDRVSFEVGANRFAADLLADIGFSQAEALIQRYQVGDINYILDVSSGGKAAIVPSDHDYLRRYICAGLSIDPNDAYDDGVYDPDAYRRYVIDWQYIEDIRLEIHFF</sequence>
<accession>A0A1W0D2A8</accession>
<evidence type="ECO:0008006" key="3">
    <source>
        <dbReference type="Google" id="ProtNLM"/>
    </source>
</evidence>
<comment type="caution">
    <text evidence="1">The sequence shown here is derived from an EMBL/GenBank/DDBJ whole genome shotgun (WGS) entry which is preliminary data.</text>
</comment>
<organism evidence="1 2">
    <name type="scientific">Chromobacterium haemolyticum</name>
    <dbReference type="NCBI Taxonomy" id="394935"/>
    <lineage>
        <taxon>Bacteria</taxon>
        <taxon>Pseudomonadati</taxon>
        <taxon>Pseudomonadota</taxon>
        <taxon>Betaproteobacteria</taxon>
        <taxon>Neisseriales</taxon>
        <taxon>Chromobacteriaceae</taxon>
        <taxon>Chromobacterium</taxon>
    </lineage>
</organism>
<evidence type="ECO:0000313" key="2">
    <source>
        <dbReference type="Proteomes" id="UP000192721"/>
    </source>
</evidence>
<evidence type="ECO:0000313" key="1">
    <source>
        <dbReference type="EMBL" id="OQS41063.1"/>
    </source>
</evidence>
<dbReference type="RefSeq" id="WP_081555326.1">
    <property type="nucleotide sequence ID" value="NZ_MUKV01000009.1"/>
</dbReference>
<dbReference type="Proteomes" id="UP000192721">
    <property type="component" value="Unassembled WGS sequence"/>
</dbReference>
<protein>
    <recommendedName>
        <fullName evidence="3">IrrE N-terminal-like domain-containing protein</fullName>
    </recommendedName>
</protein>
<dbReference type="AlphaFoldDB" id="A0A1W0D2A8"/>